<protein>
    <submittedName>
        <fullName evidence="1">Uncharacterized protein</fullName>
    </submittedName>
</protein>
<dbReference type="Proteomes" id="UP000285961">
    <property type="component" value="Unassembled WGS sequence"/>
</dbReference>
<proteinExistence type="predicted"/>
<dbReference type="AlphaFoldDB" id="A0A419F365"/>
<sequence length="157" mass="18173">MTDGREKSNLDLECVRVAGKLKYEKDIKELERTITELLGVLQQEGIFAFYLKLLEEEKDSDRGKDLYLLRSNPPFHFMLTADKKAKMSTEIPESDMRKLEIKKDILRSIEDIVAGFNLEQIILAKHLLERTLVYIRYKAKALKPRGEQAVGEQDQTS</sequence>
<accession>A0A419F365</accession>
<name>A0A419F365_9BACT</name>
<organism evidence="1 2">
    <name type="scientific">Candidatus Abyssobacteria bacterium SURF_17</name>
    <dbReference type="NCBI Taxonomy" id="2093361"/>
    <lineage>
        <taxon>Bacteria</taxon>
        <taxon>Pseudomonadati</taxon>
        <taxon>Candidatus Hydrogenedentota</taxon>
        <taxon>Candidatus Abyssobacteria</taxon>
    </lineage>
</organism>
<evidence type="ECO:0000313" key="1">
    <source>
        <dbReference type="EMBL" id="RJP72909.1"/>
    </source>
</evidence>
<dbReference type="EMBL" id="QZKI01000035">
    <property type="protein sequence ID" value="RJP72909.1"/>
    <property type="molecule type" value="Genomic_DNA"/>
</dbReference>
<evidence type="ECO:0000313" key="2">
    <source>
        <dbReference type="Proteomes" id="UP000285961"/>
    </source>
</evidence>
<comment type="caution">
    <text evidence="1">The sequence shown here is derived from an EMBL/GenBank/DDBJ whole genome shotgun (WGS) entry which is preliminary data.</text>
</comment>
<reference evidence="1 2" key="1">
    <citation type="journal article" date="2017" name="ISME J.">
        <title>Energy and carbon metabolisms in a deep terrestrial subsurface fluid microbial community.</title>
        <authorList>
            <person name="Momper L."/>
            <person name="Jungbluth S.P."/>
            <person name="Lee M.D."/>
            <person name="Amend J.P."/>
        </authorList>
    </citation>
    <scope>NUCLEOTIDE SEQUENCE [LARGE SCALE GENOMIC DNA]</scope>
    <source>
        <strain evidence="1">SURF_17</strain>
    </source>
</reference>
<gene>
    <name evidence="1" type="ORF">C4532_05160</name>
</gene>